<protein>
    <submittedName>
        <fullName evidence="1">Uncharacterized protein</fullName>
    </submittedName>
</protein>
<gene>
    <name evidence="1" type="ORF">LCGC14_1539940</name>
</gene>
<comment type="caution">
    <text evidence="1">The sequence shown here is derived from an EMBL/GenBank/DDBJ whole genome shotgun (WGS) entry which is preliminary data.</text>
</comment>
<dbReference type="AlphaFoldDB" id="A0A0F9ITF8"/>
<evidence type="ECO:0000313" key="1">
    <source>
        <dbReference type="EMBL" id="KKM60629.1"/>
    </source>
</evidence>
<reference evidence="1" key="1">
    <citation type="journal article" date="2015" name="Nature">
        <title>Complex archaea that bridge the gap between prokaryotes and eukaryotes.</title>
        <authorList>
            <person name="Spang A."/>
            <person name="Saw J.H."/>
            <person name="Jorgensen S.L."/>
            <person name="Zaremba-Niedzwiedzka K."/>
            <person name="Martijn J."/>
            <person name="Lind A.E."/>
            <person name="van Eijk R."/>
            <person name="Schleper C."/>
            <person name="Guy L."/>
            <person name="Ettema T.J."/>
        </authorList>
    </citation>
    <scope>NUCLEOTIDE SEQUENCE</scope>
</reference>
<sequence>MFIDEEIVERVLREHGSSLEKLLGKQKVPKQEQDWIYLTHHMHPPKKASEMETVHHCVMHEKKGEKGKNWEQKHVKDGKVFQHVLDSDKLDEIPSIVYDHLNNQFKVKVMEINKVEYVVLDGMVSLKKTKWSDQDK</sequence>
<name>A0A0F9ITF8_9ZZZZ</name>
<dbReference type="EMBL" id="LAZR01011645">
    <property type="protein sequence ID" value="KKM60629.1"/>
    <property type="molecule type" value="Genomic_DNA"/>
</dbReference>
<proteinExistence type="predicted"/>
<accession>A0A0F9ITF8</accession>
<organism evidence="1">
    <name type="scientific">marine sediment metagenome</name>
    <dbReference type="NCBI Taxonomy" id="412755"/>
    <lineage>
        <taxon>unclassified sequences</taxon>
        <taxon>metagenomes</taxon>
        <taxon>ecological metagenomes</taxon>
    </lineage>
</organism>